<keyword evidence="6" id="KW-0812">Transmembrane</keyword>
<feature type="region of interest" description="Disordered" evidence="5">
    <location>
        <begin position="1"/>
        <end position="55"/>
    </location>
</feature>
<evidence type="ECO:0000256" key="3">
    <source>
        <dbReference type="ARBA" id="ARBA00022801"/>
    </source>
</evidence>
<dbReference type="NCBIfam" id="TIGR01490">
    <property type="entry name" value="HAD-SF-IB-hyp1"/>
    <property type="match status" value="1"/>
</dbReference>
<protein>
    <submittedName>
        <fullName evidence="7">HAD family hydrolase</fullName>
    </submittedName>
</protein>
<evidence type="ECO:0000256" key="5">
    <source>
        <dbReference type="SAM" id="MobiDB-lite"/>
    </source>
</evidence>
<evidence type="ECO:0000256" key="2">
    <source>
        <dbReference type="ARBA" id="ARBA00022723"/>
    </source>
</evidence>
<dbReference type="Pfam" id="PF12710">
    <property type="entry name" value="HAD"/>
    <property type="match status" value="1"/>
</dbReference>
<evidence type="ECO:0000256" key="1">
    <source>
        <dbReference type="ARBA" id="ARBA00009184"/>
    </source>
</evidence>
<evidence type="ECO:0000256" key="4">
    <source>
        <dbReference type="ARBA" id="ARBA00022842"/>
    </source>
</evidence>
<evidence type="ECO:0000313" key="8">
    <source>
        <dbReference type="Proteomes" id="UP000694300"/>
    </source>
</evidence>
<dbReference type="PANTHER" id="PTHR43344:SF13">
    <property type="entry name" value="PHOSPHATASE RV3661-RELATED"/>
    <property type="match status" value="1"/>
</dbReference>
<dbReference type="InterPro" id="IPR050582">
    <property type="entry name" value="HAD-like_SerB"/>
</dbReference>
<evidence type="ECO:0000256" key="6">
    <source>
        <dbReference type="SAM" id="Phobius"/>
    </source>
</evidence>
<gene>
    <name evidence="7" type="ORF">I4I82_12840</name>
</gene>
<evidence type="ECO:0000313" key="7">
    <source>
        <dbReference type="EMBL" id="MBW0128567.1"/>
    </source>
</evidence>
<dbReference type="GO" id="GO:0016787">
    <property type="term" value="F:hydrolase activity"/>
    <property type="evidence" value="ECO:0007669"/>
    <property type="project" value="UniProtKB-KW"/>
</dbReference>
<keyword evidence="6" id="KW-1133">Transmembrane helix</keyword>
<reference evidence="7 8" key="1">
    <citation type="submission" date="2020-11" db="EMBL/GenBank/DDBJ databases">
        <title>Pseudonocardia abyssalis sp. nov. and Pseudonocardia oceani sp. nov., description and phylogenomic analysis of two novel actinomycetes isolated from the deep Southern Ocean.</title>
        <authorList>
            <person name="Parra J."/>
        </authorList>
    </citation>
    <scope>NUCLEOTIDE SEQUENCE [LARGE SCALE GENOMIC DNA]</scope>
    <source>
        <strain evidence="8">KRD185</strain>
    </source>
</reference>
<accession>A0ABS6U8M8</accession>
<dbReference type="EMBL" id="JADQDF010000001">
    <property type="protein sequence ID" value="MBW0128567.1"/>
    <property type="molecule type" value="Genomic_DNA"/>
</dbReference>
<keyword evidence="2" id="KW-0479">Metal-binding</keyword>
<sequence>MGRGAPDTGRPPPGGLAGAVVGSAPGGRAEPRPDESGHHNCSPTRGRPRTPGRSICADFARARPPAPPAVLRRLASSLDVPAAPSTPLPERPTAAAFFDLDKTIIAGSSALAFSRPFRRQGLISRQAVLRSGYAQLLLVLSGADATTMESLRRRITALCTGWEVAQVSAIVAETLHEIVEPLVYAEATSLIAEHRAAGEEVVVLSASGQEVVEPIAVLVGADRCLATRMGVVDGRYTGEIEYYCYGEEKAHAARDIALARGYDLADCRAYSDSITDLPLLEAVGHPTVVNPDKALRREALERGWPILTFSAPVALGVRFRPPVPVVAALGGVGVAALAGAGWYGFRHRRG</sequence>
<comment type="caution">
    <text evidence="7">The sequence shown here is derived from an EMBL/GenBank/DDBJ whole genome shotgun (WGS) entry which is preliminary data.</text>
</comment>
<comment type="similarity">
    <text evidence="1">Belongs to the HAD-like hydrolase superfamily. SerB family.</text>
</comment>
<feature type="compositionally biased region" description="Basic and acidic residues" evidence="5">
    <location>
        <begin position="29"/>
        <end position="38"/>
    </location>
</feature>
<keyword evidence="6" id="KW-0472">Membrane</keyword>
<proteinExistence type="inferred from homology"/>
<dbReference type="InterPro" id="IPR006385">
    <property type="entry name" value="HAD_hydro_SerB1"/>
</dbReference>
<dbReference type="NCBIfam" id="TIGR01488">
    <property type="entry name" value="HAD-SF-IB"/>
    <property type="match status" value="1"/>
</dbReference>
<feature type="compositionally biased region" description="Low complexity" evidence="5">
    <location>
        <begin position="43"/>
        <end position="53"/>
    </location>
</feature>
<keyword evidence="4" id="KW-0460">Magnesium</keyword>
<dbReference type="Proteomes" id="UP000694300">
    <property type="component" value="Unassembled WGS sequence"/>
</dbReference>
<dbReference type="PANTHER" id="PTHR43344">
    <property type="entry name" value="PHOSPHOSERINE PHOSPHATASE"/>
    <property type="match status" value="1"/>
</dbReference>
<feature type="transmembrane region" description="Helical" evidence="6">
    <location>
        <begin position="325"/>
        <end position="345"/>
    </location>
</feature>
<keyword evidence="8" id="KW-1185">Reference proteome</keyword>
<name>A0ABS6U8M8_9PSEU</name>
<dbReference type="CDD" id="cd02612">
    <property type="entry name" value="HAD_PGPPase"/>
    <property type="match status" value="1"/>
</dbReference>
<keyword evidence="3 7" id="KW-0378">Hydrolase</keyword>
<feature type="compositionally biased region" description="Low complexity" evidence="5">
    <location>
        <begin position="18"/>
        <end position="28"/>
    </location>
</feature>
<organism evidence="7 8">
    <name type="scientific">Pseudonocardia oceani</name>
    <dbReference type="NCBI Taxonomy" id="2792013"/>
    <lineage>
        <taxon>Bacteria</taxon>
        <taxon>Bacillati</taxon>
        <taxon>Actinomycetota</taxon>
        <taxon>Actinomycetes</taxon>
        <taxon>Pseudonocardiales</taxon>
        <taxon>Pseudonocardiaceae</taxon>
        <taxon>Pseudonocardia</taxon>
    </lineage>
</organism>